<dbReference type="Pfam" id="PF02911">
    <property type="entry name" value="Formyl_trans_C"/>
    <property type="match status" value="1"/>
</dbReference>
<dbReference type="CDD" id="cd08646">
    <property type="entry name" value="FMT_core_Met-tRNA-FMT_N"/>
    <property type="match status" value="1"/>
</dbReference>
<protein>
    <recommendedName>
        <fullName evidence="4 8">Methionyl-tRNA formyltransferase</fullName>
        <ecNumber evidence="3 8">2.1.2.9</ecNumber>
    </recommendedName>
</protein>
<dbReference type="InterPro" id="IPR002376">
    <property type="entry name" value="Formyl_transf_N"/>
</dbReference>
<sequence>METAQKYKLIFMGTPEFAVPSLQALIDHPTINVVAVVTQPDKPVGRGGISQPSSVKRFAEQHNLTVLTPDKIKNNAELIARLKDIDPDVMVVAAYGKILPQDILDIPAASVVNVHASLLPQYRGASPITASILNGDDVTGVTLMKLVLAMDEGPIIAKSQPINISPTDTTASLTQKLAHIGAELLNQFLIPYLQGEIQPAPQDDAQATYVKIIHKEDGKIDWQKSADVIDRQVRAYQPWPTAYTFWHDQRLKILGAEIVPSTGQPIGAVGLTADKFPAVATPQNSVKLLNIQIEGKKPTSGRDFLQGHPDFIGTTLN</sequence>
<dbReference type="Pfam" id="PF00551">
    <property type="entry name" value="Formyl_trans_N"/>
    <property type="match status" value="1"/>
</dbReference>
<evidence type="ECO:0000256" key="3">
    <source>
        <dbReference type="ARBA" id="ARBA00012261"/>
    </source>
</evidence>
<dbReference type="EC" id="2.1.2.9" evidence="3 8"/>
<dbReference type="InterPro" id="IPR036477">
    <property type="entry name" value="Formyl_transf_N_sf"/>
</dbReference>
<evidence type="ECO:0000259" key="10">
    <source>
        <dbReference type="Pfam" id="PF02911"/>
    </source>
</evidence>
<evidence type="ECO:0000313" key="11">
    <source>
        <dbReference type="EMBL" id="KKT52812.1"/>
    </source>
</evidence>
<comment type="caution">
    <text evidence="11">The sequence shown here is derived from an EMBL/GenBank/DDBJ whole genome shotgun (WGS) entry which is preliminary data.</text>
</comment>
<dbReference type="CDD" id="cd08704">
    <property type="entry name" value="Met_tRNA_FMT_C"/>
    <property type="match status" value="1"/>
</dbReference>
<comment type="catalytic activity">
    <reaction evidence="7 8">
        <text>L-methionyl-tRNA(fMet) + (6R)-10-formyltetrahydrofolate = N-formyl-L-methionyl-tRNA(fMet) + (6S)-5,6,7,8-tetrahydrofolate + H(+)</text>
        <dbReference type="Rhea" id="RHEA:24380"/>
        <dbReference type="Rhea" id="RHEA-COMP:9952"/>
        <dbReference type="Rhea" id="RHEA-COMP:9953"/>
        <dbReference type="ChEBI" id="CHEBI:15378"/>
        <dbReference type="ChEBI" id="CHEBI:57453"/>
        <dbReference type="ChEBI" id="CHEBI:78530"/>
        <dbReference type="ChEBI" id="CHEBI:78844"/>
        <dbReference type="ChEBI" id="CHEBI:195366"/>
        <dbReference type="EC" id="2.1.2.9"/>
    </reaction>
</comment>
<dbReference type="Gene3D" id="3.40.50.170">
    <property type="entry name" value="Formyl transferase, N-terminal domain"/>
    <property type="match status" value="1"/>
</dbReference>
<dbReference type="GO" id="GO:0004479">
    <property type="term" value="F:methionyl-tRNA formyltransferase activity"/>
    <property type="evidence" value="ECO:0007669"/>
    <property type="project" value="UniProtKB-UniRule"/>
</dbReference>
<comment type="similarity">
    <text evidence="2 8">Belongs to the Fmt family.</text>
</comment>
<dbReference type="Gene3D" id="3.10.25.10">
    <property type="entry name" value="Formyl transferase, C-terminal domain"/>
    <property type="match status" value="1"/>
</dbReference>
<dbReference type="InterPro" id="IPR005794">
    <property type="entry name" value="Fmt"/>
</dbReference>
<dbReference type="HAMAP" id="MF_00182">
    <property type="entry name" value="Formyl_trans"/>
    <property type="match status" value="1"/>
</dbReference>
<evidence type="ECO:0000259" key="9">
    <source>
        <dbReference type="Pfam" id="PF00551"/>
    </source>
</evidence>
<dbReference type="InterPro" id="IPR044135">
    <property type="entry name" value="Met-tRNA-FMT_C"/>
</dbReference>
<dbReference type="PATRIC" id="fig|1620410.3.peg.171"/>
<evidence type="ECO:0000256" key="7">
    <source>
        <dbReference type="ARBA" id="ARBA00048558"/>
    </source>
</evidence>
<evidence type="ECO:0000256" key="2">
    <source>
        <dbReference type="ARBA" id="ARBA00010699"/>
    </source>
</evidence>
<dbReference type="Proteomes" id="UP000034752">
    <property type="component" value="Unassembled WGS sequence"/>
</dbReference>
<feature type="domain" description="Formyl transferase N-terminal" evidence="9">
    <location>
        <begin position="9"/>
        <end position="187"/>
    </location>
</feature>
<dbReference type="NCBIfam" id="TIGR00460">
    <property type="entry name" value="fmt"/>
    <property type="match status" value="1"/>
</dbReference>
<dbReference type="FunFam" id="3.40.50.12230:FF:000001">
    <property type="entry name" value="Methionyl-tRNA formyltransferase"/>
    <property type="match status" value="1"/>
</dbReference>
<accession>A0A0G1K975</accession>
<dbReference type="PANTHER" id="PTHR11138">
    <property type="entry name" value="METHIONYL-TRNA FORMYLTRANSFERASE"/>
    <property type="match status" value="1"/>
</dbReference>
<organism evidence="11 12">
    <name type="scientific">candidate division Kazan bacterium GW2011_GWA1_44_22</name>
    <dbReference type="NCBI Taxonomy" id="1620410"/>
    <lineage>
        <taxon>Bacteria</taxon>
        <taxon>Bacteria division Kazan-3B-28</taxon>
    </lineage>
</organism>
<keyword evidence="6 8" id="KW-0648">Protein biosynthesis</keyword>
<reference evidence="11 12" key="1">
    <citation type="journal article" date="2015" name="Nature">
        <title>rRNA introns, odd ribosomes, and small enigmatic genomes across a large radiation of phyla.</title>
        <authorList>
            <person name="Brown C.T."/>
            <person name="Hug L.A."/>
            <person name="Thomas B.C."/>
            <person name="Sharon I."/>
            <person name="Castelle C.J."/>
            <person name="Singh A."/>
            <person name="Wilkins M.J."/>
            <person name="Williams K.H."/>
            <person name="Banfield J.F."/>
        </authorList>
    </citation>
    <scope>NUCLEOTIDE SEQUENCE [LARGE SCALE GENOMIC DNA]</scope>
</reference>
<dbReference type="PANTHER" id="PTHR11138:SF5">
    <property type="entry name" value="METHIONYL-TRNA FORMYLTRANSFERASE, MITOCHONDRIAL"/>
    <property type="match status" value="1"/>
</dbReference>
<proteinExistence type="inferred from homology"/>
<evidence type="ECO:0000313" key="12">
    <source>
        <dbReference type="Proteomes" id="UP000034752"/>
    </source>
</evidence>
<evidence type="ECO:0000256" key="8">
    <source>
        <dbReference type="HAMAP-Rule" id="MF_00182"/>
    </source>
</evidence>
<feature type="domain" description="Formyl transferase C-terminal" evidence="10">
    <location>
        <begin position="213"/>
        <end position="308"/>
    </location>
</feature>
<dbReference type="InterPro" id="IPR041711">
    <property type="entry name" value="Met-tRNA-FMT_N"/>
</dbReference>
<evidence type="ECO:0000256" key="4">
    <source>
        <dbReference type="ARBA" id="ARBA00016014"/>
    </source>
</evidence>
<dbReference type="AlphaFoldDB" id="A0A0G1K975"/>
<dbReference type="EMBL" id="LCIJ01000007">
    <property type="protein sequence ID" value="KKT52812.1"/>
    <property type="molecule type" value="Genomic_DNA"/>
</dbReference>
<comment type="function">
    <text evidence="1 8">Attaches a formyl group to the free amino group of methionyl-tRNA(fMet). The formyl group appears to play a dual role in the initiator identity of N-formylmethionyl-tRNA by promoting its recognition by IF2 and preventing the misappropriation of this tRNA by the elongation apparatus.</text>
</comment>
<keyword evidence="5 8" id="KW-0808">Transferase</keyword>
<evidence type="ECO:0000256" key="1">
    <source>
        <dbReference type="ARBA" id="ARBA00002606"/>
    </source>
</evidence>
<name>A0A0G1K975_UNCK3</name>
<evidence type="ECO:0000256" key="6">
    <source>
        <dbReference type="ARBA" id="ARBA00022917"/>
    </source>
</evidence>
<dbReference type="GO" id="GO:0005829">
    <property type="term" value="C:cytosol"/>
    <property type="evidence" value="ECO:0007669"/>
    <property type="project" value="TreeGrafter"/>
</dbReference>
<dbReference type="SUPFAM" id="SSF50486">
    <property type="entry name" value="FMT C-terminal domain-like"/>
    <property type="match status" value="1"/>
</dbReference>
<feature type="binding site" evidence="8">
    <location>
        <begin position="117"/>
        <end position="120"/>
    </location>
    <ligand>
        <name>(6S)-5,6,7,8-tetrahydrofolate</name>
        <dbReference type="ChEBI" id="CHEBI:57453"/>
    </ligand>
</feature>
<dbReference type="InterPro" id="IPR037022">
    <property type="entry name" value="Formyl_trans_C_sf"/>
</dbReference>
<gene>
    <name evidence="8" type="primary">fmt</name>
    <name evidence="11" type="ORF">VE96_C0007G0003</name>
</gene>
<dbReference type="InterPro" id="IPR011034">
    <property type="entry name" value="Formyl_transferase-like_C_sf"/>
</dbReference>
<dbReference type="SUPFAM" id="SSF53328">
    <property type="entry name" value="Formyltransferase"/>
    <property type="match status" value="1"/>
</dbReference>
<evidence type="ECO:0000256" key="5">
    <source>
        <dbReference type="ARBA" id="ARBA00022679"/>
    </source>
</evidence>
<dbReference type="InterPro" id="IPR005793">
    <property type="entry name" value="Formyl_trans_C"/>
</dbReference>